<dbReference type="Gene3D" id="3.30.460.20">
    <property type="entry name" value="CorA soluble domain-like"/>
    <property type="match status" value="1"/>
</dbReference>
<protein>
    <submittedName>
        <fullName evidence="1">Uncharacterized protein</fullName>
    </submittedName>
</protein>
<dbReference type="SUPFAM" id="SSF143865">
    <property type="entry name" value="CorA soluble domain-like"/>
    <property type="match status" value="1"/>
</dbReference>
<dbReference type="Proteomes" id="UP001597045">
    <property type="component" value="Unassembled WGS sequence"/>
</dbReference>
<proteinExistence type="predicted"/>
<sequence length="62" mass="7010">MAVLVDRKTHHHQRPRLNHYQDHALVIAYAVTVTEKTGVLHAHELALFVTPHALVRCVVQPA</sequence>
<gene>
    <name evidence="1" type="ORF">ACFQ1S_25800</name>
</gene>
<feature type="non-terminal residue" evidence="1">
    <location>
        <position position="62"/>
    </location>
</feature>
<evidence type="ECO:0000313" key="2">
    <source>
        <dbReference type="Proteomes" id="UP001597045"/>
    </source>
</evidence>
<organism evidence="1 2">
    <name type="scientific">Kibdelosporangium lantanae</name>
    <dbReference type="NCBI Taxonomy" id="1497396"/>
    <lineage>
        <taxon>Bacteria</taxon>
        <taxon>Bacillati</taxon>
        <taxon>Actinomycetota</taxon>
        <taxon>Actinomycetes</taxon>
        <taxon>Pseudonocardiales</taxon>
        <taxon>Pseudonocardiaceae</taxon>
        <taxon>Kibdelosporangium</taxon>
    </lineage>
</organism>
<dbReference type="InterPro" id="IPR045861">
    <property type="entry name" value="CorA_cytoplasmic_dom"/>
</dbReference>
<reference evidence="2" key="1">
    <citation type="journal article" date="2019" name="Int. J. Syst. Evol. Microbiol.">
        <title>The Global Catalogue of Microorganisms (GCM) 10K type strain sequencing project: providing services to taxonomists for standard genome sequencing and annotation.</title>
        <authorList>
            <consortium name="The Broad Institute Genomics Platform"/>
            <consortium name="The Broad Institute Genome Sequencing Center for Infectious Disease"/>
            <person name="Wu L."/>
            <person name="Ma J."/>
        </authorList>
    </citation>
    <scope>NUCLEOTIDE SEQUENCE [LARGE SCALE GENOMIC DNA]</scope>
    <source>
        <strain evidence="2">JCM 31486</strain>
    </source>
</reference>
<dbReference type="EMBL" id="JBHTIS010001746">
    <property type="protein sequence ID" value="MFD1048700.1"/>
    <property type="molecule type" value="Genomic_DNA"/>
</dbReference>
<comment type="caution">
    <text evidence="1">The sequence shown here is derived from an EMBL/GenBank/DDBJ whole genome shotgun (WGS) entry which is preliminary data.</text>
</comment>
<accession>A0ABW3MHZ8</accession>
<keyword evidence="2" id="KW-1185">Reference proteome</keyword>
<name>A0ABW3MHZ8_9PSEU</name>
<evidence type="ECO:0000313" key="1">
    <source>
        <dbReference type="EMBL" id="MFD1048700.1"/>
    </source>
</evidence>